<evidence type="ECO:0008006" key="2">
    <source>
        <dbReference type="Google" id="ProtNLM"/>
    </source>
</evidence>
<dbReference type="EMBL" id="OR756649">
    <property type="protein sequence ID" value="WZE63446.1"/>
    <property type="molecule type" value="Genomic_DNA"/>
</dbReference>
<proteinExistence type="predicted"/>
<accession>A0AAU6R6V0</accession>
<reference evidence="1" key="1">
    <citation type="submission" date="2023-10" db="EMBL/GenBank/DDBJ databases">
        <title>Two new lytic phages for Micrococcus sp. strain 1402.</title>
        <authorList>
            <person name="Petrzik K."/>
        </authorList>
    </citation>
    <scope>NUCLEOTIDE SEQUENCE</scope>
</reference>
<sequence>MTYMSETKETVTDLCLGCMEDVNIDIITETEDRHVTTTKRCTICGYEETFVNYDDDPDLGAPDMDFYLER</sequence>
<protein>
    <recommendedName>
        <fullName evidence="2">DNA binding protein</fullName>
    </recommendedName>
</protein>
<organism evidence="1">
    <name type="scientific">Micrococcus phage Kurnik</name>
    <dbReference type="NCBI Taxonomy" id="3092208"/>
    <lineage>
        <taxon>Viruses</taxon>
        <taxon>Duplodnaviria</taxon>
        <taxon>Heunggongvirae</taxon>
        <taxon>Uroviricota</taxon>
        <taxon>Caudoviricetes</taxon>
    </lineage>
</organism>
<evidence type="ECO:0000313" key="1">
    <source>
        <dbReference type="EMBL" id="WZE63446.1"/>
    </source>
</evidence>
<name>A0AAU6R6V0_9CAUD</name>